<dbReference type="UniPathway" id="UPA00017"/>
<reference evidence="17" key="1">
    <citation type="submission" date="2018-06" db="EMBL/GenBank/DDBJ databases">
        <authorList>
            <person name="Helene L.C."/>
            <person name="Dall'Agnol R."/>
            <person name="Delamuta J.R."/>
            <person name="Hungria M."/>
        </authorList>
    </citation>
    <scope>NUCLEOTIDE SEQUENCE [LARGE SCALE GENOMIC DNA]</scope>
    <source>
        <strain evidence="17">AC99b</strain>
    </source>
</reference>
<evidence type="ECO:0000256" key="11">
    <source>
        <dbReference type="ARBA" id="ARBA00049191"/>
    </source>
</evidence>
<evidence type="ECO:0000256" key="10">
    <source>
        <dbReference type="ARBA" id="ARBA00049176"/>
    </source>
</evidence>
<feature type="binding site" evidence="12">
    <location>
        <position position="117"/>
    </location>
    <ligand>
        <name>CoA</name>
        <dbReference type="ChEBI" id="CHEBI:57287"/>
    </ligand>
</feature>
<dbReference type="EMBL" id="QMBP01000006">
    <property type="protein sequence ID" value="RAZ90311.1"/>
    <property type="molecule type" value="Genomic_DNA"/>
</dbReference>
<dbReference type="PANTHER" id="PTHR38096:SF1">
    <property type="entry name" value="ENTEROBACTIN SYNTHASE COMPONENT D"/>
    <property type="match status" value="1"/>
</dbReference>
<dbReference type="InterPro" id="IPR037143">
    <property type="entry name" value="4-PPantetheinyl_Trfase_dom_sf"/>
</dbReference>
<evidence type="ECO:0000256" key="6">
    <source>
        <dbReference type="ARBA" id="ARBA00022679"/>
    </source>
</evidence>
<dbReference type="OrthoDB" id="8210607at2"/>
<comment type="caution">
    <text evidence="16">The sequence shown here is derived from an EMBL/GenBank/DDBJ whole genome shotgun (WGS) entry which is preliminary data.</text>
</comment>
<evidence type="ECO:0000256" key="2">
    <source>
        <dbReference type="ARBA" id="ARBA00004993"/>
    </source>
</evidence>
<evidence type="ECO:0000256" key="8">
    <source>
        <dbReference type="ARBA" id="ARBA00029894"/>
    </source>
</evidence>
<dbReference type="InterPro" id="IPR041354">
    <property type="entry name" value="4PPT_N"/>
</dbReference>
<feature type="binding site" evidence="12">
    <location>
        <position position="156"/>
    </location>
    <ligand>
        <name>CoA</name>
        <dbReference type="ChEBI" id="CHEBI:57287"/>
    </ligand>
</feature>
<dbReference type="GO" id="GO:0009239">
    <property type="term" value="P:enterobactin biosynthetic process"/>
    <property type="evidence" value="ECO:0007669"/>
    <property type="project" value="UniProtKB-UniPathway"/>
</dbReference>
<dbReference type="GO" id="GO:0000287">
    <property type="term" value="F:magnesium ion binding"/>
    <property type="evidence" value="ECO:0007669"/>
    <property type="project" value="InterPro"/>
</dbReference>
<dbReference type="GO" id="GO:0008897">
    <property type="term" value="F:holo-[acyl-carrier-protein] synthase activity"/>
    <property type="evidence" value="ECO:0007669"/>
    <property type="project" value="InterPro"/>
</dbReference>
<accession>A0A330HNK7</accession>
<feature type="binding site" evidence="12">
    <location>
        <position position="170"/>
    </location>
    <ligand>
        <name>CoA</name>
        <dbReference type="ChEBI" id="CHEBI:57287"/>
    </ligand>
</feature>
<keyword evidence="13" id="KW-0479">Metal-binding</keyword>
<name>A0A330HNK7_9HYPH</name>
<dbReference type="AlphaFoldDB" id="A0A330HNK7"/>
<comment type="pathway">
    <text evidence="2">Siderophore biosynthesis; enterobactin biosynthesis.</text>
</comment>
<protein>
    <recommendedName>
        <fullName evidence="5">Enterobactin synthase component D</fullName>
    </recommendedName>
    <alternativeName>
        <fullName evidence="8">4'-phosphopantetheinyl transferase EntD</fullName>
    </alternativeName>
    <alternativeName>
        <fullName evidence="9">Enterochelin synthase D</fullName>
    </alternativeName>
</protein>
<comment type="catalytic activity">
    <reaction evidence="10">
        <text>apo-[aryl-carrier protein] + CoA = holo-[aryl-carrier protein] + adenosine 3',5'-bisphosphate + H(+)</text>
        <dbReference type="Rhea" id="RHEA:48404"/>
        <dbReference type="Rhea" id="RHEA-COMP:15903"/>
        <dbReference type="Rhea" id="RHEA-COMP:17557"/>
        <dbReference type="ChEBI" id="CHEBI:15378"/>
        <dbReference type="ChEBI" id="CHEBI:29999"/>
        <dbReference type="ChEBI" id="CHEBI:57287"/>
        <dbReference type="ChEBI" id="CHEBI:58343"/>
        <dbReference type="ChEBI" id="CHEBI:64479"/>
    </reaction>
</comment>
<feature type="domain" description="4'-phosphopantetheinyl transferase N-terminal" evidence="15">
    <location>
        <begin position="56"/>
        <end position="106"/>
    </location>
</feature>
<evidence type="ECO:0000256" key="5">
    <source>
        <dbReference type="ARBA" id="ARBA00019087"/>
    </source>
</evidence>
<keyword evidence="6 16" id="KW-0808">Transferase</keyword>
<reference evidence="16 17" key="2">
    <citation type="submission" date="2018-07" db="EMBL/GenBank/DDBJ databases">
        <title>Diversity of Mesorhizobium strains in Brazil.</title>
        <authorList>
            <person name="Helene L.C.F."/>
            <person name="Dall'Agnol R."/>
            <person name="Delamuta J.R.M."/>
            <person name="Hungria M."/>
        </authorList>
    </citation>
    <scope>NUCLEOTIDE SEQUENCE [LARGE SCALE GENOMIC DNA]</scope>
    <source>
        <strain evidence="16 17">AC99b</strain>
    </source>
</reference>
<dbReference type="PRINTS" id="PR01399">
    <property type="entry name" value="ENTSNTHTASED"/>
</dbReference>
<feature type="binding site" evidence="13">
    <location>
        <position position="118"/>
    </location>
    <ligand>
        <name>Mg(2+)</name>
        <dbReference type="ChEBI" id="CHEBI:18420"/>
    </ligand>
</feature>
<evidence type="ECO:0000313" key="17">
    <source>
        <dbReference type="Proteomes" id="UP000251558"/>
    </source>
</evidence>
<feature type="binding site" evidence="13">
    <location>
        <position position="117"/>
    </location>
    <ligand>
        <name>Mg(2+)</name>
        <dbReference type="ChEBI" id="CHEBI:18420"/>
    </ligand>
</feature>
<evidence type="ECO:0000313" key="16">
    <source>
        <dbReference type="EMBL" id="RAZ90311.1"/>
    </source>
</evidence>
<dbReference type="InterPro" id="IPR003542">
    <property type="entry name" value="Enbac_synth_compD-like"/>
</dbReference>
<evidence type="ECO:0000256" key="12">
    <source>
        <dbReference type="PIRSR" id="PIRSR603542-1"/>
    </source>
</evidence>
<dbReference type="Pfam" id="PF17837">
    <property type="entry name" value="4PPT_N"/>
    <property type="match status" value="1"/>
</dbReference>
<dbReference type="Pfam" id="PF01648">
    <property type="entry name" value="ACPS"/>
    <property type="match status" value="1"/>
</dbReference>
<evidence type="ECO:0000256" key="9">
    <source>
        <dbReference type="ARBA" id="ARBA00031996"/>
    </source>
</evidence>
<feature type="binding site" evidence="13">
    <location>
        <position position="119"/>
    </location>
    <ligand>
        <name>Mg(2+)</name>
        <dbReference type="ChEBI" id="CHEBI:18420"/>
    </ligand>
</feature>
<keyword evidence="7" id="KW-0259">Enterobactin biosynthesis</keyword>
<dbReference type="InterPro" id="IPR008278">
    <property type="entry name" value="4-PPantetheinyl_Trfase_dom"/>
</dbReference>
<evidence type="ECO:0000256" key="13">
    <source>
        <dbReference type="PIRSR" id="PIRSR603542-2"/>
    </source>
</evidence>
<comment type="catalytic activity">
    <reaction evidence="11">
        <text>apo-[peptidyl-carrier protein] + CoA = holo-[peptidyl-carrier protein] + adenosine 3',5'-bisphosphate + H(+)</text>
        <dbReference type="Rhea" id="RHEA:46228"/>
        <dbReference type="Rhea" id="RHEA-COMP:11479"/>
        <dbReference type="Rhea" id="RHEA-COMP:11480"/>
        <dbReference type="ChEBI" id="CHEBI:15378"/>
        <dbReference type="ChEBI" id="CHEBI:29999"/>
        <dbReference type="ChEBI" id="CHEBI:57287"/>
        <dbReference type="ChEBI" id="CHEBI:58343"/>
        <dbReference type="ChEBI" id="CHEBI:64479"/>
    </reaction>
</comment>
<keyword evidence="17" id="KW-1185">Reference proteome</keyword>
<dbReference type="PANTHER" id="PTHR38096">
    <property type="entry name" value="ENTEROBACTIN SYNTHASE COMPONENT D"/>
    <property type="match status" value="1"/>
</dbReference>
<comment type="similarity">
    <text evidence="3">Belongs to the P-Pant transferase superfamily. EntD family.</text>
</comment>
<sequence length="210" mass="21807">MSASIESAIEQALAGLAPPGLVVGCRHISAGDEHHILSAESASMATREPGARAATGAGRHVAHELLRRLGCVDLAIVRGQSGNPIWPAGIVGSIAHDDLMAVAVVARSDALKGVGVDIEPALPLPDDLLAVVAAPQDRLGDLDPKLGGRILFAIKEAAYKASFPLDGRVLGFEDIAVDFEKSEAVTSFGRRLIVRFAASPRILALACTAR</sequence>
<comment type="cofactor">
    <cofactor evidence="13">
        <name>Mg(2+)</name>
        <dbReference type="ChEBI" id="CHEBI:18420"/>
    </cofactor>
</comment>
<keyword evidence="13" id="KW-0460">Magnesium</keyword>
<evidence type="ECO:0000259" key="15">
    <source>
        <dbReference type="Pfam" id="PF17837"/>
    </source>
</evidence>
<evidence type="ECO:0000256" key="1">
    <source>
        <dbReference type="ARBA" id="ARBA00003937"/>
    </source>
</evidence>
<feature type="domain" description="4'-phosphopantetheinyl transferase" evidence="14">
    <location>
        <begin position="113"/>
        <end position="185"/>
    </location>
</feature>
<dbReference type="SUPFAM" id="SSF56214">
    <property type="entry name" value="4'-phosphopantetheinyl transferase"/>
    <property type="match status" value="1"/>
</dbReference>
<evidence type="ECO:0000256" key="7">
    <source>
        <dbReference type="ARBA" id="ARBA00023191"/>
    </source>
</evidence>
<evidence type="ECO:0000259" key="14">
    <source>
        <dbReference type="Pfam" id="PF01648"/>
    </source>
</evidence>
<proteinExistence type="inferred from homology"/>
<dbReference type="Proteomes" id="UP000251558">
    <property type="component" value="Unassembled WGS sequence"/>
</dbReference>
<feature type="binding site" evidence="12">
    <location>
        <position position="160"/>
    </location>
    <ligand>
        <name>CoA</name>
        <dbReference type="ChEBI" id="CHEBI:57287"/>
    </ligand>
</feature>
<dbReference type="GO" id="GO:0009366">
    <property type="term" value="C:enterobactin synthetase complex"/>
    <property type="evidence" value="ECO:0007669"/>
    <property type="project" value="InterPro"/>
</dbReference>
<gene>
    <name evidence="16" type="ORF">DPM33_15710</name>
</gene>
<feature type="binding site" evidence="12">
    <location>
        <position position="59"/>
    </location>
    <ligand>
        <name>CoA</name>
        <dbReference type="ChEBI" id="CHEBI:57287"/>
    </ligand>
</feature>
<comment type="subunit">
    <text evidence="4">EntB, EntD, EntE, and EntF form a multienzyme complex called enterobactin synthase.</text>
</comment>
<dbReference type="GO" id="GO:0005886">
    <property type="term" value="C:plasma membrane"/>
    <property type="evidence" value="ECO:0007669"/>
    <property type="project" value="TreeGrafter"/>
</dbReference>
<evidence type="ECO:0000256" key="3">
    <source>
        <dbReference type="ARBA" id="ARBA00008342"/>
    </source>
</evidence>
<evidence type="ECO:0000256" key="4">
    <source>
        <dbReference type="ARBA" id="ARBA00011503"/>
    </source>
</evidence>
<comment type="function">
    <text evidence="1">Involved in the biosynthesis of the siderophore enterobactin (enterochelin), which is a macrocyclic trimeric lactone of N-(2,3-dihydroxybenzoyl)-serine. The serine trilactone serves as a scaffolding for the three catechol functionalities that provide hexadentate coordination for the tightly ligated iron(2+) atoms. Plays an essential role in the assembly of the enterobactin by catalyzing the transfer of the 4'-phosphopantetheine (Ppant) moiety from coenzyme A to the apo-domains of both EntB (ArCP domain) and EntF (PCP domain) to yield their holo-forms which make them competent for the activation of 2,3-dihydroxybenzoate (DHB) and L-serine, respectively.</text>
</comment>
<organism evidence="16 17">
    <name type="scientific">Mesorhizobium hawassense</name>
    <dbReference type="NCBI Taxonomy" id="1209954"/>
    <lineage>
        <taxon>Bacteria</taxon>
        <taxon>Pseudomonadati</taxon>
        <taxon>Pseudomonadota</taxon>
        <taxon>Alphaproteobacteria</taxon>
        <taxon>Hyphomicrobiales</taxon>
        <taxon>Phyllobacteriaceae</taxon>
        <taxon>Mesorhizobium</taxon>
    </lineage>
</organism>